<proteinExistence type="predicted"/>
<accession>A0ABS3YQQ5</accession>
<dbReference type="Proteomes" id="UP000677244">
    <property type="component" value="Unassembled WGS sequence"/>
</dbReference>
<keyword evidence="2" id="KW-1185">Reference proteome</keyword>
<reference evidence="1 2" key="1">
    <citation type="submission" date="2021-03" db="EMBL/GenBank/DDBJ databases">
        <title>Assistant Professor.</title>
        <authorList>
            <person name="Huq M.A."/>
        </authorList>
    </citation>
    <scope>NUCLEOTIDE SEQUENCE [LARGE SCALE GENOMIC DNA]</scope>
    <source>
        <strain evidence="1 2">MAH-29</strain>
    </source>
</reference>
<comment type="caution">
    <text evidence="1">The sequence shown here is derived from an EMBL/GenBank/DDBJ whole genome shotgun (WGS) entry which is preliminary data.</text>
</comment>
<evidence type="ECO:0000313" key="2">
    <source>
        <dbReference type="Proteomes" id="UP000677244"/>
    </source>
</evidence>
<organism evidence="1 2">
    <name type="scientific">Niastella soli</name>
    <dbReference type="NCBI Taxonomy" id="2821487"/>
    <lineage>
        <taxon>Bacteria</taxon>
        <taxon>Pseudomonadati</taxon>
        <taxon>Bacteroidota</taxon>
        <taxon>Chitinophagia</taxon>
        <taxon>Chitinophagales</taxon>
        <taxon>Chitinophagaceae</taxon>
        <taxon>Niastella</taxon>
    </lineage>
</organism>
<gene>
    <name evidence="1" type="ORF">J7I42_04715</name>
</gene>
<protein>
    <submittedName>
        <fullName evidence="1">Uncharacterized protein</fullName>
    </submittedName>
</protein>
<evidence type="ECO:0000313" key="1">
    <source>
        <dbReference type="EMBL" id="MBO9199556.1"/>
    </source>
</evidence>
<sequence length="91" mass="10551">MAKDPRYNTLYKLITSGQLNSLAELIEILPKTVLAHDLGMHHITFNKLIEQPGQFRLDDIYMIASLVGVENKMMLQVFYNETGEKKTRRKK</sequence>
<dbReference type="EMBL" id="JAGHKO010000001">
    <property type="protein sequence ID" value="MBO9199556.1"/>
    <property type="molecule type" value="Genomic_DNA"/>
</dbReference>
<dbReference type="RefSeq" id="WP_209137616.1">
    <property type="nucleotide sequence ID" value="NZ_JAGHKO010000001.1"/>
</dbReference>
<name>A0ABS3YQQ5_9BACT</name>